<dbReference type="EC" id="2.1.1.216" evidence="7 9"/>
<evidence type="ECO:0000313" key="12">
    <source>
        <dbReference type="Proteomes" id="UP000245609"/>
    </source>
</evidence>
<dbReference type="InterPro" id="IPR002905">
    <property type="entry name" value="Trm1"/>
</dbReference>
<evidence type="ECO:0000256" key="1">
    <source>
        <dbReference type="ARBA" id="ARBA00022555"/>
    </source>
</evidence>
<evidence type="ECO:0000256" key="6">
    <source>
        <dbReference type="ARBA" id="ARBA00022884"/>
    </source>
</evidence>
<keyword evidence="4 9" id="KW-0949">S-adenosyl-L-methionine</keyword>
<gene>
    <name evidence="11" type="ORF">BB560_002802</name>
</gene>
<dbReference type="Proteomes" id="UP000245609">
    <property type="component" value="Unassembled WGS sequence"/>
</dbReference>
<dbReference type="STRING" id="133381.A0A2T9ZDQ7"/>
<evidence type="ECO:0000256" key="3">
    <source>
        <dbReference type="ARBA" id="ARBA00022679"/>
    </source>
</evidence>
<dbReference type="Gene3D" id="3.40.50.150">
    <property type="entry name" value="Vaccinia Virus protein VP39"/>
    <property type="match status" value="1"/>
</dbReference>
<dbReference type="InterPro" id="IPR042296">
    <property type="entry name" value="tRNA_met_Trm1_C"/>
</dbReference>
<dbReference type="EMBL" id="MBFS01000348">
    <property type="protein sequence ID" value="PVV02733.1"/>
    <property type="molecule type" value="Genomic_DNA"/>
</dbReference>
<dbReference type="GO" id="GO:0160104">
    <property type="term" value="F:tRNA (guanine(26)-N2)-dimethyltransferase activity"/>
    <property type="evidence" value="ECO:0007669"/>
    <property type="project" value="UniProtKB-UniRule"/>
</dbReference>
<evidence type="ECO:0000256" key="9">
    <source>
        <dbReference type="PROSITE-ProRule" id="PRU00958"/>
    </source>
</evidence>
<dbReference type="PANTHER" id="PTHR10631:SF3">
    <property type="entry name" value="TRNA (GUANINE(26)-N(2))-DIMETHYLTRANSFERASE"/>
    <property type="match status" value="1"/>
</dbReference>
<feature type="region of interest" description="Disordered" evidence="10">
    <location>
        <begin position="483"/>
        <end position="509"/>
    </location>
</feature>
<evidence type="ECO:0000256" key="4">
    <source>
        <dbReference type="ARBA" id="ARBA00022691"/>
    </source>
</evidence>
<keyword evidence="5 9" id="KW-0819">tRNA processing</keyword>
<dbReference type="GO" id="GO:0002940">
    <property type="term" value="P:tRNA N2-guanine methylation"/>
    <property type="evidence" value="ECO:0007669"/>
    <property type="project" value="TreeGrafter"/>
</dbReference>
<organism evidence="11 12">
    <name type="scientific">Smittium megazygosporum</name>
    <dbReference type="NCBI Taxonomy" id="133381"/>
    <lineage>
        <taxon>Eukaryota</taxon>
        <taxon>Fungi</taxon>
        <taxon>Fungi incertae sedis</taxon>
        <taxon>Zoopagomycota</taxon>
        <taxon>Kickxellomycotina</taxon>
        <taxon>Harpellomycetes</taxon>
        <taxon>Harpellales</taxon>
        <taxon>Legeriomycetaceae</taxon>
        <taxon>Smittium</taxon>
    </lineage>
</organism>
<keyword evidence="12" id="KW-1185">Reference proteome</keyword>
<dbReference type="CDD" id="cd02440">
    <property type="entry name" value="AdoMet_MTases"/>
    <property type="match status" value="1"/>
</dbReference>
<name>A0A2T9ZDQ7_9FUNG</name>
<proteinExistence type="inferred from homology"/>
<dbReference type="PANTHER" id="PTHR10631">
    <property type="entry name" value="N 2 ,N 2 -DIMETHYLGUANOSINE TRNA METHYLTRANSFERASE"/>
    <property type="match status" value="1"/>
</dbReference>
<dbReference type="InterPro" id="IPR029063">
    <property type="entry name" value="SAM-dependent_MTases_sf"/>
</dbReference>
<dbReference type="Gene3D" id="3.30.56.70">
    <property type="entry name" value="N2,N2-dimethylguanosine tRNA methyltransferase, C-terminal domain"/>
    <property type="match status" value="1"/>
</dbReference>
<evidence type="ECO:0000256" key="10">
    <source>
        <dbReference type="SAM" id="MobiDB-lite"/>
    </source>
</evidence>
<evidence type="ECO:0000256" key="5">
    <source>
        <dbReference type="ARBA" id="ARBA00022694"/>
    </source>
</evidence>
<comment type="caution">
    <text evidence="11">The sequence shown here is derived from an EMBL/GenBank/DDBJ whole genome shotgun (WGS) entry which is preliminary data.</text>
</comment>
<evidence type="ECO:0000256" key="2">
    <source>
        <dbReference type="ARBA" id="ARBA00022603"/>
    </source>
</evidence>
<dbReference type="SUPFAM" id="SSF53335">
    <property type="entry name" value="S-adenosyl-L-methionine-dependent methyltransferases"/>
    <property type="match status" value="1"/>
</dbReference>
<evidence type="ECO:0000256" key="7">
    <source>
        <dbReference type="ARBA" id="ARBA00039099"/>
    </source>
</evidence>
<reference evidence="11 12" key="1">
    <citation type="journal article" date="2018" name="MBio">
        <title>Comparative Genomics Reveals the Core Gene Toolbox for the Fungus-Insect Symbiosis.</title>
        <authorList>
            <person name="Wang Y."/>
            <person name="Stata M."/>
            <person name="Wang W."/>
            <person name="Stajich J.E."/>
            <person name="White M.M."/>
            <person name="Moncalvo J.M."/>
        </authorList>
    </citation>
    <scope>NUCLEOTIDE SEQUENCE [LARGE SCALE GENOMIC DNA]</scope>
    <source>
        <strain evidence="11 12">SC-DP-2</strain>
    </source>
</reference>
<keyword evidence="1 9" id="KW-0820">tRNA-binding</keyword>
<dbReference type="FunFam" id="3.40.50.150:FF:000051">
    <property type="entry name" value="tRNA (guanine(26)-N(2))-dimethyltransferase"/>
    <property type="match status" value="1"/>
</dbReference>
<dbReference type="FunFam" id="3.30.56.70:FF:000001">
    <property type="entry name" value="tRNA (guanine(26)-N(2))-dimethyltransferase"/>
    <property type="match status" value="1"/>
</dbReference>
<keyword evidence="2 9" id="KW-0489">Methyltransferase</keyword>
<dbReference type="Pfam" id="PF02005">
    <property type="entry name" value="TRM"/>
    <property type="match status" value="1"/>
</dbReference>
<protein>
    <recommendedName>
        <fullName evidence="7 9">tRNA (guanine(26)-N(2))-dimethyltransferase</fullName>
        <ecNumber evidence="7 9">2.1.1.216</ecNumber>
    </recommendedName>
</protein>
<dbReference type="OrthoDB" id="6349953at2759"/>
<dbReference type="GO" id="GO:0000049">
    <property type="term" value="F:tRNA binding"/>
    <property type="evidence" value="ECO:0007669"/>
    <property type="project" value="UniProtKB-UniRule"/>
</dbReference>
<dbReference type="PROSITE" id="PS51626">
    <property type="entry name" value="SAM_MT_TRM1"/>
    <property type="match status" value="1"/>
</dbReference>
<dbReference type="AlphaFoldDB" id="A0A2T9ZDQ7"/>
<comment type="catalytic activity">
    <reaction evidence="8 9">
        <text>guanosine(26) in tRNA + 2 S-adenosyl-L-methionine = N(2)-dimethylguanosine(26) in tRNA + 2 S-adenosyl-L-homocysteine + 2 H(+)</text>
        <dbReference type="Rhea" id="RHEA:43140"/>
        <dbReference type="Rhea" id="RHEA-COMP:10359"/>
        <dbReference type="Rhea" id="RHEA-COMP:10360"/>
        <dbReference type="ChEBI" id="CHEBI:15378"/>
        <dbReference type="ChEBI" id="CHEBI:57856"/>
        <dbReference type="ChEBI" id="CHEBI:59789"/>
        <dbReference type="ChEBI" id="CHEBI:74269"/>
        <dbReference type="ChEBI" id="CHEBI:74513"/>
        <dbReference type="EC" id="2.1.1.216"/>
    </reaction>
</comment>
<keyword evidence="6 9" id="KW-0694">RNA-binding</keyword>
<evidence type="ECO:0000256" key="8">
    <source>
        <dbReference type="ARBA" id="ARBA00051897"/>
    </source>
</evidence>
<dbReference type="NCBIfam" id="TIGR00308">
    <property type="entry name" value="TRM1"/>
    <property type="match status" value="1"/>
</dbReference>
<keyword evidence="3 9" id="KW-0808">Transferase</keyword>
<accession>A0A2T9ZDQ7</accession>
<dbReference type="GO" id="GO:0005634">
    <property type="term" value="C:nucleus"/>
    <property type="evidence" value="ECO:0007669"/>
    <property type="project" value="TreeGrafter"/>
</dbReference>
<sequence length="509" mass="57088">MKQENIEYKNQKYVKITEGKATILIPEGNEVFYNPIQEFNRDMSIAAINTWRAIYAEEKRNDHKLQTRILKGYTSQKTEEITILEALAASGLRSMRYAKEIDHVESILVNDFSEEAVRSIVRNAEYNSIPDTVIKANHGDAMDVLYNSRSPSKQFDVVDLDPYGSPSRFIDGAVQAVRNGGLLCITATDMSVLASNNNPDTAFMKYGSVTMRSNFCHEFALRILLNYVQQTAARYERYIVPLMSCSIDFYIRVFVRVFDSAEMAKKAVVNTALVLNCPGCSSFVSQPLGKKSPTRNGFKYSAITGPNLPSECTFCGSRMVLGGPCYIGAIQNTEFASKMYSYVEENKNEFTTRKRMLGMIKVIEEEIDVPFHYTLSSLCSAVKANALPYIKLRSAILNSGYKVSSAHSCTASIKTDAPPELIWDIMRTYSNSIENKKEIPSDSIPAKILSVSPSHEVSFETHKDATPTSKKLKLVRYQVNPEKYWGPKSKHKTLKRKAEDAPQPETAAS</sequence>
<comment type="similarity">
    <text evidence="9">Belongs to the class I-like SAM-binding methyltransferase superfamily. Trm1 family.</text>
</comment>
<evidence type="ECO:0000313" key="11">
    <source>
        <dbReference type="EMBL" id="PVV02733.1"/>
    </source>
</evidence>